<name>A0A644Y3N3_9ZZZZ</name>
<evidence type="ECO:0000256" key="1">
    <source>
        <dbReference type="SAM" id="Phobius"/>
    </source>
</evidence>
<sequence length="114" mass="13104">MRVFTRYPELVFILKSRRDLTFPTRSTEHFVNLFLPLTVIIVLGLALIADTLALRGQTVFLAIPTLNKRGTTGYTESNARFAAPVVQRPGVYSDKSRERIVRRFNDGRDLREKH</sequence>
<keyword evidence="1" id="KW-1133">Transmembrane helix</keyword>
<accession>A0A644Y3N3</accession>
<proteinExistence type="predicted"/>
<organism evidence="2">
    <name type="scientific">bioreactor metagenome</name>
    <dbReference type="NCBI Taxonomy" id="1076179"/>
    <lineage>
        <taxon>unclassified sequences</taxon>
        <taxon>metagenomes</taxon>
        <taxon>ecological metagenomes</taxon>
    </lineage>
</organism>
<protein>
    <submittedName>
        <fullName evidence="2">Uncharacterized protein</fullName>
    </submittedName>
</protein>
<keyword evidence="1" id="KW-0472">Membrane</keyword>
<dbReference type="EMBL" id="VSSQ01003968">
    <property type="protein sequence ID" value="MPM23160.1"/>
    <property type="molecule type" value="Genomic_DNA"/>
</dbReference>
<keyword evidence="1" id="KW-0812">Transmembrane</keyword>
<dbReference type="AlphaFoldDB" id="A0A644Y3N3"/>
<gene>
    <name evidence="2" type="ORF">SDC9_69624</name>
</gene>
<comment type="caution">
    <text evidence="2">The sequence shown here is derived from an EMBL/GenBank/DDBJ whole genome shotgun (WGS) entry which is preliminary data.</text>
</comment>
<evidence type="ECO:0000313" key="2">
    <source>
        <dbReference type="EMBL" id="MPM23160.1"/>
    </source>
</evidence>
<feature type="transmembrane region" description="Helical" evidence="1">
    <location>
        <begin position="30"/>
        <end position="49"/>
    </location>
</feature>
<reference evidence="2" key="1">
    <citation type="submission" date="2019-08" db="EMBL/GenBank/DDBJ databases">
        <authorList>
            <person name="Kucharzyk K."/>
            <person name="Murdoch R.W."/>
            <person name="Higgins S."/>
            <person name="Loffler F."/>
        </authorList>
    </citation>
    <scope>NUCLEOTIDE SEQUENCE</scope>
</reference>